<dbReference type="EC" id="3.4.11.-" evidence="10"/>
<dbReference type="GO" id="GO:0006508">
    <property type="term" value="P:proteolysis"/>
    <property type="evidence" value="ECO:0007669"/>
    <property type="project" value="UniProtKB-KW"/>
</dbReference>
<dbReference type="Gene3D" id="3.40.630.10">
    <property type="entry name" value="Zn peptidases"/>
    <property type="match status" value="1"/>
</dbReference>
<dbReference type="GO" id="GO:0008270">
    <property type="term" value="F:zinc ion binding"/>
    <property type="evidence" value="ECO:0007669"/>
    <property type="project" value="InterPro"/>
</dbReference>
<dbReference type="AlphaFoldDB" id="A0A9D2PCN8"/>
<dbReference type="GO" id="GO:0005737">
    <property type="term" value="C:cytoplasm"/>
    <property type="evidence" value="ECO:0007669"/>
    <property type="project" value="UniProtKB-ARBA"/>
</dbReference>
<evidence type="ECO:0000256" key="5">
    <source>
        <dbReference type="ARBA" id="ARBA00022723"/>
    </source>
</evidence>
<keyword evidence="6 9" id="KW-0378">Hydrolase</keyword>
<organism evidence="11 12">
    <name type="scientific">Candidatus Lachnoclostridium pullistercoris</name>
    <dbReference type="NCBI Taxonomy" id="2838632"/>
    <lineage>
        <taxon>Bacteria</taxon>
        <taxon>Bacillati</taxon>
        <taxon>Bacillota</taxon>
        <taxon>Clostridia</taxon>
        <taxon>Lachnospirales</taxon>
        <taxon>Lachnospiraceae</taxon>
    </lineage>
</organism>
<evidence type="ECO:0000256" key="7">
    <source>
        <dbReference type="ARBA" id="ARBA00022833"/>
    </source>
</evidence>
<comment type="similarity">
    <text evidence="2 9">Belongs to the peptidase M18 family.</text>
</comment>
<dbReference type="InterPro" id="IPR001948">
    <property type="entry name" value="Peptidase_M18"/>
</dbReference>
<dbReference type="GO" id="GO:0004177">
    <property type="term" value="F:aminopeptidase activity"/>
    <property type="evidence" value="ECO:0007669"/>
    <property type="project" value="UniProtKB-KW"/>
</dbReference>
<dbReference type="PANTHER" id="PTHR28570:SF2">
    <property type="entry name" value="M18 FAMILY AMINOPEPTIDASE 1-RELATED"/>
    <property type="match status" value="1"/>
</dbReference>
<name>A0A9D2PCN8_9FIRM</name>
<dbReference type="Gene3D" id="2.30.250.10">
    <property type="entry name" value="Aminopeptidase i, Domain 2"/>
    <property type="match status" value="1"/>
</dbReference>
<reference evidence="11" key="2">
    <citation type="submission" date="2021-04" db="EMBL/GenBank/DDBJ databases">
        <authorList>
            <person name="Gilroy R."/>
        </authorList>
    </citation>
    <scope>NUCLEOTIDE SEQUENCE</scope>
    <source>
        <strain evidence="11">CHK183-5548</strain>
    </source>
</reference>
<dbReference type="EMBL" id="DWWL01000063">
    <property type="protein sequence ID" value="HJC48325.1"/>
    <property type="molecule type" value="Genomic_DNA"/>
</dbReference>
<evidence type="ECO:0000256" key="1">
    <source>
        <dbReference type="ARBA" id="ARBA00001947"/>
    </source>
</evidence>
<keyword evidence="3 9" id="KW-0031">Aminopeptidase</keyword>
<evidence type="ECO:0000256" key="8">
    <source>
        <dbReference type="ARBA" id="ARBA00023049"/>
    </source>
</evidence>
<reference evidence="11" key="1">
    <citation type="journal article" date="2021" name="PeerJ">
        <title>Extensive microbial diversity within the chicken gut microbiome revealed by metagenomics and culture.</title>
        <authorList>
            <person name="Gilroy R."/>
            <person name="Ravi A."/>
            <person name="Getino M."/>
            <person name="Pursley I."/>
            <person name="Horton D.L."/>
            <person name="Alikhan N.F."/>
            <person name="Baker D."/>
            <person name="Gharbi K."/>
            <person name="Hall N."/>
            <person name="Watson M."/>
            <person name="Adriaenssens E.M."/>
            <person name="Foster-Nyarko E."/>
            <person name="Jarju S."/>
            <person name="Secka A."/>
            <person name="Antonio M."/>
            <person name="Oren A."/>
            <person name="Chaudhuri R.R."/>
            <person name="La Ragione R."/>
            <person name="Hildebrand F."/>
            <person name="Pallen M.J."/>
        </authorList>
    </citation>
    <scope>NUCLEOTIDE SEQUENCE</scope>
    <source>
        <strain evidence="11">CHK183-5548</strain>
    </source>
</reference>
<dbReference type="NCBIfam" id="NF002600">
    <property type="entry name" value="PRK02256.1"/>
    <property type="match status" value="1"/>
</dbReference>
<evidence type="ECO:0000256" key="2">
    <source>
        <dbReference type="ARBA" id="ARBA00008290"/>
    </source>
</evidence>
<dbReference type="PANTHER" id="PTHR28570">
    <property type="entry name" value="ASPARTYL AMINOPEPTIDASE"/>
    <property type="match status" value="1"/>
</dbReference>
<comment type="cofactor">
    <cofactor evidence="1 10">
        <name>Zn(2+)</name>
        <dbReference type="ChEBI" id="CHEBI:29105"/>
    </cofactor>
</comment>
<keyword evidence="5 9" id="KW-0479">Metal-binding</keyword>
<dbReference type="InterPro" id="IPR023358">
    <property type="entry name" value="Peptidase_M18_dom2"/>
</dbReference>
<dbReference type="SUPFAM" id="SSF53187">
    <property type="entry name" value="Zn-dependent exopeptidases"/>
    <property type="match status" value="1"/>
</dbReference>
<keyword evidence="4 9" id="KW-0645">Protease</keyword>
<evidence type="ECO:0000256" key="4">
    <source>
        <dbReference type="ARBA" id="ARBA00022670"/>
    </source>
</evidence>
<proteinExistence type="inferred from homology"/>
<sequence>MTGKELQEKLAWKFPDIAERYPEQIETAGRFCEEYKQFLDRGKTERECVARAAEMLEAAGYRPFDRKASYRPGDKVYAVNRGKALIATTFGTEPAAAGLRLNGAHIDSPRLDLKPNPLYEKDGLALLKTHYYGGIRKYQWSTVPLSMHGVVYLEDGTKAEITLGEKDGEPRFCVTDLLPHLASEQNGRKLSEGIKGEELNVVIGSLPYEDTKDVKEAVKLKVLALLHEYYGMTEKDFIRAEIEMVPAYRAMDIGLDRGMVGAYGQDDRVCAYTALRAEIETKHPVHTTVTILTDKEEIGSVGNTGLNSDYVLHYIQKLAEREGADYKEVLEHSLCLSSDVNAAYDPTFSSVYETRNSCYVGKGCVLTKYTGARGKSSSNDASAEVMAKVVRIMDEAGVCWQTGELGAVDAGGGGTIAQFVAGLNVDVVDLGVPILSMHSPFELASKLDVYHTFLAFQAFYNAD</sequence>
<keyword evidence="7 9" id="KW-0862">Zinc</keyword>
<keyword evidence="8 9" id="KW-0482">Metalloprotease</keyword>
<dbReference type="Pfam" id="PF02127">
    <property type="entry name" value="Peptidase_M18"/>
    <property type="match status" value="1"/>
</dbReference>
<evidence type="ECO:0000256" key="9">
    <source>
        <dbReference type="RuleBase" id="RU004386"/>
    </source>
</evidence>
<evidence type="ECO:0000256" key="10">
    <source>
        <dbReference type="RuleBase" id="RU004387"/>
    </source>
</evidence>
<protein>
    <recommendedName>
        <fullName evidence="10">M18 family aminopeptidase</fullName>
        <ecNumber evidence="10">3.4.11.-</ecNumber>
    </recommendedName>
</protein>
<comment type="caution">
    <text evidence="11">The sequence shown here is derived from an EMBL/GenBank/DDBJ whole genome shotgun (WGS) entry which is preliminary data.</text>
</comment>
<gene>
    <name evidence="11" type="ORF">IAA04_09765</name>
</gene>
<dbReference type="SUPFAM" id="SSF101821">
    <property type="entry name" value="Aminopeptidase/glucanase lid domain"/>
    <property type="match status" value="1"/>
</dbReference>
<evidence type="ECO:0000313" key="12">
    <source>
        <dbReference type="Proteomes" id="UP000823883"/>
    </source>
</evidence>
<dbReference type="GO" id="GO:0008237">
    <property type="term" value="F:metallopeptidase activity"/>
    <property type="evidence" value="ECO:0007669"/>
    <property type="project" value="UniProtKB-KW"/>
</dbReference>
<evidence type="ECO:0000313" key="11">
    <source>
        <dbReference type="EMBL" id="HJC48325.1"/>
    </source>
</evidence>
<evidence type="ECO:0000256" key="3">
    <source>
        <dbReference type="ARBA" id="ARBA00022438"/>
    </source>
</evidence>
<dbReference type="Proteomes" id="UP000823883">
    <property type="component" value="Unassembled WGS sequence"/>
</dbReference>
<accession>A0A9D2PCN8</accession>
<evidence type="ECO:0000256" key="6">
    <source>
        <dbReference type="ARBA" id="ARBA00022801"/>
    </source>
</evidence>
<dbReference type="PRINTS" id="PR00932">
    <property type="entry name" value="AMINO1PTASE"/>
</dbReference>